<dbReference type="AlphaFoldDB" id="A0A556PL04"/>
<comment type="caution">
    <text evidence="2">The sequence shown here is derived from an EMBL/GenBank/DDBJ whole genome shotgun (WGS) entry which is preliminary data.</text>
</comment>
<evidence type="ECO:0000313" key="3">
    <source>
        <dbReference type="Proteomes" id="UP000316425"/>
    </source>
</evidence>
<dbReference type="SUPFAM" id="SSF55729">
    <property type="entry name" value="Acyl-CoA N-acyltransferases (Nat)"/>
    <property type="match status" value="1"/>
</dbReference>
<dbReference type="InterPro" id="IPR000182">
    <property type="entry name" value="GNAT_dom"/>
</dbReference>
<dbReference type="GO" id="GO:0016747">
    <property type="term" value="F:acyltransferase activity, transferring groups other than amino-acyl groups"/>
    <property type="evidence" value="ECO:0007669"/>
    <property type="project" value="InterPro"/>
</dbReference>
<accession>A0A556PL04</accession>
<organism evidence="2 3">
    <name type="scientific">Allobacillus salarius</name>
    <dbReference type="NCBI Taxonomy" id="1955272"/>
    <lineage>
        <taxon>Bacteria</taxon>
        <taxon>Bacillati</taxon>
        <taxon>Bacillota</taxon>
        <taxon>Bacilli</taxon>
        <taxon>Bacillales</taxon>
        <taxon>Bacillaceae</taxon>
        <taxon>Allobacillus</taxon>
    </lineage>
</organism>
<feature type="domain" description="N-acetyltransferase" evidence="1">
    <location>
        <begin position="2"/>
        <end position="160"/>
    </location>
</feature>
<dbReference type="EMBL" id="VMHE01000012">
    <property type="protein sequence ID" value="TSJ65056.1"/>
    <property type="molecule type" value="Genomic_DNA"/>
</dbReference>
<protein>
    <submittedName>
        <fullName evidence="2">GNAT family N-acetyltransferase</fullName>
    </submittedName>
</protein>
<dbReference type="PANTHER" id="PTHR43617:SF22">
    <property type="entry name" value="L-AMINO ACID N-ACETYLTRANSFERASE AAAT"/>
    <property type="match status" value="1"/>
</dbReference>
<dbReference type="CDD" id="cd04301">
    <property type="entry name" value="NAT_SF"/>
    <property type="match status" value="1"/>
</dbReference>
<dbReference type="Gene3D" id="3.40.630.30">
    <property type="match status" value="1"/>
</dbReference>
<dbReference type="PANTHER" id="PTHR43617">
    <property type="entry name" value="L-AMINO ACID N-ACETYLTRANSFERASE"/>
    <property type="match status" value="1"/>
</dbReference>
<name>A0A556PL04_9BACI</name>
<dbReference type="Pfam" id="PF00583">
    <property type="entry name" value="Acetyltransf_1"/>
    <property type="match status" value="1"/>
</dbReference>
<keyword evidence="2" id="KW-0808">Transferase</keyword>
<sequence length="160" mass="18813">MTTIRLMEKKDIQDVQHVAHMSWHDTYEGIIPKKVRNVFLEKAYSKPMLKKKLENSIIFVATDEENVIGYAHFTPVDENGDSLLAAIYLLPTVQNKGVGSKLLEKGIKQLDGIRTITLEVEEENEAAKRFYKRKEFIEVERYVEQFFDYDLHTIRMRKYL</sequence>
<proteinExistence type="predicted"/>
<evidence type="ECO:0000313" key="2">
    <source>
        <dbReference type="EMBL" id="TSJ65056.1"/>
    </source>
</evidence>
<keyword evidence="3" id="KW-1185">Reference proteome</keyword>
<dbReference type="InterPro" id="IPR050276">
    <property type="entry name" value="MshD_Acetyltransferase"/>
</dbReference>
<dbReference type="InterPro" id="IPR016181">
    <property type="entry name" value="Acyl_CoA_acyltransferase"/>
</dbReference>
<dbReference type="Proteomes" id="UP000316425">
    <property type="component" value="Unassembled WGS sequence"/>
</dbReference>
<evidence type="ECO:0000259" key="1">
    <source>
        <dbReference type="PROSITE" id="PS51186"/>
    </source>
</evidence>
<dbReference type="OrthoDB" id="794462at2"/>
<dbReference type="RefSeq" id="WP_144088820.1">
    <property type="nucleotide sequence ID" value="NZ_VMHE01000012.1"/>
</dbReference>
<dbReference type="PROSITE" id="PS51186">
    <property type="entry name" value="GNAT"/>
    <property type="match status" value="1"/>
</dbReference>
<reference evidence="2 3" key="1">
    <citation type="submission" date="2019-07" db="EMBL/GenBank/DDBJ databases">
        <title>Allobacillus sp. nov. SKP isolated from shrimp paste of Euphausiacea.</title>
        <authorList>
            <person name="Kanchanasin P."/>
            <person name="Tanasupawat S."/>
            <person name="Shi W."/>
            <person name="Wu L."/>
            <person name="Ma J."/>
        </authorList>
    </citation>
    <scope>NUCLEOTIDE SEQUENCE [LARGE SCALE GENOMIC DNA]</scope>
    <source>
        <strain evidence="2 3">SKP4-8</strain>
    </source>
</reference>
<gene>
    <name evidence="2" type="ORF">FPQ13_07975</name>
</gene>